<sequence length="119" mass="13313">MEVQVLTDGQALDALVGRAVHWYGGPLAADRVADGLGLGLLEPSDDWLVRLPEEFTARRIELTTLSEAWALRHPVFVKPPSEKSFPAAVYVSDRGFLARVREWARTSRCWSPNVVTFFC</sequence>
<dbReference type="EMBL" id="JAUSZV010000005">
    <property type="protein sequence ID" value="MDQ0909436.1"/>
    <property type="molecule type" value="Genomic_DNA"/>
</dbReference>
<evidence type="ECO:0000313" key="3">
    <source>
        <dbReference type="Proteomes" id="UP001234216"/>
    </source>
</evidence>
<dbReference type="Pfam" id="PF18299">
    <property type="entry name" value="R2K_2"/>
    <property type="match status" value="1"/>
</dbReference>
<accession>A0AAW8FH13</accession>
<evidence type="ECO:0000259" key="1">
    <source>
        <dbReference type="Pfam" id="PF18299"/>
    </source>
</evidence>
<dbReference type="RefSeq" id="WP_306979232.1">
    <property type="nucleotide sequence ID" value="NZ_JAUSZV010000005.1"/>
</dbReference>
<dbReference type="AlphaFoldDB" id="A0AAW8FH13"/>
<dbReference type="InterPro" id="IPR041261">
    <property type="entry name" value="R2K_2"/>
</dbReference>
<feature type="domain" description="ATP-grasp" evidence="1">
    <location>
        <begin position="55"/>
        <end position="117"/>
    </location>
</feature>
<comment type="caution">
    <text evidence="2">The sequence shown here is derived from an EMBL/GenBank/DDBJ whole genome shotgun (WGS) entry which is preliminary data.</text>
</comment>
<protein>
    <recommendedName>
        <fullName evidence="1">ATP-grasp domain-containing protein</fullName>
    </recommendedName>
</protein>
<proteinExistence type="predicted"/>
<reference evidence="2" key="1">
    <citation type="submission" date="2023-07" db="EMBL/GenBank/DDBJ databases">
        <title>Comparative genomics of wheat-associated soil bacteria to identify genetic determinants of phenazine resistance.</title>
        <authorList>
            <person name="Mouncey N."/>
        </authorList>
    </citation>
    <scope>NUCLEOTIDE SEQUENCE</scope>
    <source>
        <strain evidence="2">V4I22</strain>
    </source>
</reference>
<dbReference type="Proteomes" id="UP001234216">
    <property type="component" value="Unassembled WGS sequence"/>
</dbReference>
<gene>
    <name evidence="2" type="ORF">QFZ22_005421</name>
</gene>
<evidence type="ECO:0000313" key="2">
    <source>
        <dbReference type="EMBL" id="MDQ0909436.1"/>
    </source>
</evidence>
<organism evidence="2 3">
    <name type="scientific">Streptomyces canus</name>
    <dbReference type="NCBI Taxonomy" id="58343"/>
    <lineage>
        <taxon>Bacteria</taxon>
        <taxon>Bacillati</taxon>
        <taxon>Actinomycetota</taxon>
        <taxon>Actinomycetes</taxon>
        <taxon>Kitasatosporales</taxon>
        <taxon>Streptomycetaceae</taxon>
        <taxon>Streptomyces</taxon>
        <taxon>Streptomyces aurantiacus group</taxon>
    </lineage>
</organism>
<name>A0AAW8FH13_9ACTN</name>